<proteinExistence type="predicted"/>
<name>A0ABM1LEY8_GEKJA</name>
<gene>
    <name evidence="6" type="primary">LOC107125608</name>
</gene>
<dbReference type="GeneID" id="107125608"/>
<feature type="coiled-coil region" evidence="3">
    <location>
        <begin position="9"/>
        <end position="89"/>
    </location>
</feature>
<dbReference type="PROSITE" id="PS51842">
    <property type="entry name" value="IF_ROD_2"/>
    <property type="match status" value="1"/>
</dbReference>
<feature type="domain" description="IF rod" evidence="4">
    <location>
        <begin position="1"/>
        <end position="110"/>
    </location>
</feature>
<sequence length="110" mass="13159">MCCIHREHLLNSHQELQELTHRIQTLKMEIGKLKKKNTRLQETIADSEQRGDCALQDANEKLHDLEHALQKARDKFTRLQRDFQEQLNNQLALETEITICRKQLKRRDCR</sequence>
<dbReference type="PANTHER" id="PTHR45616">
    <property type="entry name" value="GATA-TYPE DOMAIN-CONTAINING PROTEIN"/>
    <property type="match status" value="1"/>
</dbReference>
<evidence type="ECO:0000313" key="5">
    <source>
        <dbReference type="Proteomes" id="UP000694871"/>
    </source>
</evidence>
<keyword evidence="1" id="KW-0403">Intermediate filament</keyword>
<evidence type="ECO:0000256" key="3">
    <source>
        <dbReference type="SAM" id="Coils"/>
    </source>
</evidence>
<dbReference type="InterPro" id="IPR039008">
    <property type="entry name" value="IF_rod_dom"/>
</dbReference>
<dbReference type="PANTHER" id="PTHR45616:SF39">
    <property type="entry name" value="KERATIN, TYPE II CYTOSKELETAL 6A-RELATED"/>
    <property type="match status" value="1"/>
</dbReference>
<dbReference type="Proteomes" id="UP000694871">
    <property type="component" value="Unplaced"/>
</dbReference>
<evidence type="ECO:0000256" key="2">
    <source>
        <dbReference type="ARBA" id="ARBA00023054"/>
    </source>
</evidence>
<dbReference type="RefSeq" id="XP_015284525.1">
    <property type="nucleotide sequence ID" value="XM_015429039.1"/>
</dbReference>
<accession>A0ABM1LEY8</accession>
<keyword evidence="5" id="KW-1185">Reference proteome</keyword>
<organism evidence="5 6">
    <name type="scientific">Gekko japonicus</name>
    <name type="common">Schlegel's Japanese gecko</name>
    <dbReference type="NCBI Taxonomy" id="146911"/>
    <lineage>
        <taxon>Eukaryota</taxon>
        <taxon>Metazoa</taxon>
        <taxon>Chordata</taxon>
        <taxon>Craniata</taxon>
        <taxon>Vertebrata</taxon>
        <taxon>Euteleostomi</taxon>
        <taxon>Lepidosauria</taxon>
        <taxon>Squamata</taxon>
        <taxon>Bifurcata</taxon>
        <taxon>Gekkota</taxon>
        <taxon>Gekkonidae</taxon>
        <taxon>Gekkoninae</taxon>
        <taxon>Gekko</taxon>
    </lineage>
</organism>
<evidence type="ECO:0000313" key="6">
    <source>
        <dbReference type="RefSeq" id="XP_015284525.1"/>
    </source>
</evidence>
<evidence type="ECO:0000256" key="1">
    <source>
        <dbReference type="ARBA" id="ARBA00022754"/>
    </source>
</evidence>
<dbReference type="Gene3D" id="1.20.5.170">
    <property type="match status" value="1"/>
</dbReference>
<dbReference type="SUPFAM" id="SSF64593">
    <property type="entry name" value="Intermediate filament protein, coiled coil region"/>
    <property type="match status" value="1"/>
</dbReference>
<reference evidence="6" key="1">
    <citation type="submission" date="2025-08" db="UniProtKB">
        <authorList>
            <consortium name="RefSeq"/>
        </authorList>
    </citation>
    <scope>IDENTIFICATION</scope>
</reference>
<dbReference type="Pfam" id="PF00038">
    <property type="entry name" value="Filament"/>
    <property type="match status" value="1"/>
</dbReference>
<protein>
    <submittedName>
        <fullName evidence="6">Keratin, type II cytoskeletal 2 oral-like</fullName>
    </submittedName>
</protein>
<keyword evidence="2 3" id="KW-0175">Coiled coil</keyword>
<evidence type="ECO:0000259" key="4">
    <source>
        <dbReference type="PROSITE" id="PS51842"/>
    </source>
</evidence>